<dbReference type="PANTHER" id="PTHR30618">
    <property type="entry name" value="NCS1 FAMILY PURINE/PYRIMIDINE TRANSPORTER"/>
    <property type="match status" value="1"/>
</dbReference>
<evidence type="ECO:0000256" key="2">
    <source>
        <dbReference type="ARBA" id="ARBA00008974"/>
    </source>
</evidence>
<keyword evidence="8" id="KW-1185">Reference proteome</keyword>
<evidence type="ECO:0000256" key="5">
    <source>
        <dbReference type="ARBA" id="ARBA00023136"/>
    </source>
</evidence>
<feature type="transmembrane region" description="Helical" evidence="6">
    <location>
        <begin position="240"/>
        <end position="256"/>
    </location>
</feature>
<name>A0A4V5N3I5_9PEZI</name>
<organism evidence="7 8">
    <name type="scientific">Salinomyces thailandicus</name>
    <dbReference type="NCBI Taxonomy" id="706561"/>
    <lineage>
        <taxon>Eukaryota</taxon>
        <taxon>Fungi</taxon>
        <taxon>Dikarya</taxon>
        <taxon>Ascomycota</taxon>
        <taxon>Pezizomycotina</taxon>
        <taxon>Dothideomycetes</taxon>
        <taxon>Dothideomycetidae</taxon>
        <taxon>Mycosphaerellales</taxon>
        <taxon>Teratosphaeriaceae</taxon>
        <taxon>Salinomyces</taxon>
    </lineage>
</organism>
<reference evidence="7 8" key="1">
    <citation type="submission" date="2017-03" db="EMBL/GenBank/DDBJ databases">
        <title>Genomes of endolithic fungi from Antarctica.</title>
        <authorList>
            <person name="Coleine C."/>
            <person name="Masonjones S."/>
            <person name="Stajich J.E."/>
        </authorList>
    </citation>
    <scope>NUCLEOTIDE SEQUENCE [LARGE SCALE GENOMIC DNA]</scope>
    <source>
        <strain evidence="7 8">CCFEE 6315</strain>
    </source>
</reference>
<protein>
    <submittedName>
        <fullName evidence="7">Uncharacterized protein</fullName>
    </submittedName>
</protein>
<accession>A0A4V5N3I5</accession>
<evidence type="ECO:0000313" key="7">
    <source>
        <dbReference type="EMBL" id="TKA23019.1"/>
    </source>
</evidence>
<evidence type="ECO:0000256" key="4">
    <source>
        <dbReference type="ARBA" id="ARBA00022989"/>
    </source>
</evidence>
<evidence type="ECO:0000256" key="3">
    <source>
        <dbReference type="ARBA" id="ARBA00022692"/>
    </source>
</evidence>
<comment type="caution">
    <text evidence="7">The sequence shown here is derived from an EMBL/GenBank/DDBJ whole genome shotgun (WGS) entry which is preliminary data.</text>
</comment>
<sequence>MSKSVLDLPLAVIRRSRYGARGKHDETGDFTAFVIFIISCLEVLWFSPERYRKPFMLASTMVPATVFVLLIWQSTGLGLRFGRHGQHRSVATHMFSQKDYTRYARKPGDQVLAQLIMVPLGTIVVACIGIICTSCAYTIYSEFQNLLWSPYIFFEAVRNMVVASNAVVAGTDLAATFPRRFTLRRGGYFTILFAFIMQPWSLLNGATSFLTVVGSFNVFLGPLWFSDETPKSLYWYTKSLNWRAAIAWPMGFWFLLPGLAQRATDPDAFWTGWTRLYDLSWFLGAIVAGLTYLGLDFGRWSTSLL</sequence>
<feature type="transmembrane region" description="Helical" evidence="6">
    <location>
        <begin position="276"/>
        <end position="295"/>
    </location>
</feature>
<feature type="transmembrane region" description="Helical" evidence="6">
    <location>
        <begin position="54"/>
        <end position="72"/>
    </location>
</feature>
<dbReference type="PANTHER" id="PTHR30618:SF2">
    <property type="entry name" value="ALLANTOIN PERMEASE-RELATED"/>
    <property type="match status" value="1"/>
</dbReference>
<dbReference type="Gene3D" id="1.10.4160.10">
    <property type="entry name" value="Hydantoin permease"/>
    <property type="match status" value="1"/>
</dbReference>
<keyword evidence="3 6" id="KW-0812">Transmembrane</keyword>
<evidence type="ECO:0000313" key="8">
    <source>
        <dbReference type="Proteomes" id="UP000308549"/>
    </source>
</evidence>
<feature type="transmembrane region" description="Helical" evidence="6">
    <location>
        <begin position="30"/>
        <end position="48"/>
    </location>
</feature>
<evidence type="ECO:0000256" key="6">
    <source>
        <dbReference type="SAM" id="Phobius"/>
    </source>
</evidence>
<proteinExistence type="inferred from homology"/>
<dbReference type="Pfam" id="PF02133">
    <property type="entry name" value="Transp_cyt_pur"/>
    <property type="match status" value="2"/>
</dbReference>
<feature type="transmembrane region" description="Helical" evidence="6">
    <location>
        <begin position="189"/>
        <end position="220"/>
    </location>
</feature>
<dbReference type="InterPro" id="IPR001248">
    <property type="entry name" value="Pur-cyt_permease"/>
</dbReference>
<dbReference type="EMBL" id="NAJL01000062">
    <property type="protein sequence ID" value="TKA23019.1"/>
    <property type="molecule type" value="Genomic_DNA"/>
</dbReference>
<dbReference type="Proteomes" id="UP000308549">
    <property type="component" value="Unassembled WGS sequence"/>
</dbReference>
<comment type="subcellular location">
    <subcellularLocation>
        <location evidence="1">Membrane</location>
        <topology evidence="1">Multi-pass membrane protein</topology>
    </subcellularLocation>
</comment>
<dbReference type="OrthoDB" id="2018619at2759"/>
<keyword evidence="4 6" id="KW-1133">Transmembrane helix</keyword>
<gene>
    <name evidence="7" type="ORF">B0A50_07237</name>
</gene>
<dbReference type="InterPro" id="IPR045225">
    <property type="entry name" value="Uracil/uridine/allantoin_perm"/>
</dbReference>
<dbReference type="AlphaFoldDB" id="A0A4V5N3I5"/>
<dbReference type="GO" id="GO:0015205">
    <property type="term" value="F:nucleobase transmembrane transporter activity"/>
    <property type="evidence" value="ECO:0007669"/>
    <property type="project" value="TreeGrafter"/>
</dbReference>
<keyword evidence="5 6" id="KW-0472">Membrane</keyword>
<comment type="similarity">
    <text evidence="2">Belongs to the purine-cytosine permease (2.A.39) family.</text>
</comment>
<feature type="transmembrane region" description="Helical" evidence="6">
    <location>
        <begin position="111"/>
        <end position="140"/>
    </location>
</feature>
<dbReference type="GO" id="GO:0005886">
    <property type="term" value="C:plasma membrane"/>
    <property type="evidence" value="ECO:0007669"/>
    <property type="project" value="TreeGrafter"/>
</dbReference>
<evidence type="ECO:0000256" key="1">
    <source>
        <dbReference type="ARBA" id="ARBA00004141"/>
    </source>
</evidence>